<proteinExistence type="predicted"/>
<gene>
    <name evidence="3" type="ORF">G647_03205</name>
</gene>
<keyword evidence="2" id="KW-0472">Membrane</keyword>
<feature type="region of interest" description="Disordered" evidence="1">
    <location>
        <begin position="187"/>
        <end position="210"/>
    </location>
</feature>
<evidence type="ECO:0000256" key="1">
    <source>
        <dbReference type="SAM" id="MobiDB-lite"/>
    </source>
</evidence>
<dbReference type="HOGENOM" id="CLU_063707_1_0_1"/>
<feature type="compositionally biased region" description="Low complexity" evidence="1">
    <location>
        <begin position="92"/>
        <end position="103"/>
    </location>
</feature>
<protein>
    <recommendedName>
        <fullName evidence="5">Mid2 domain-containing protein</fullName>
    </recommendedName>
</protein>
<feature type="compositionally biased region" description="Polar residues" evidence="1">
    <location>
        <begin position="108"/>
        <end position="123"/>
    </location>
</feature>
<keyword evidence="2" id="KW-0812">Transmembrane</keyword>
<dbReference type="AlphaFoldDB" id="V9DJE4"/>
<dbReference type="VEuPathDB" id="FungiDB:G647_03205"/>
<feature type="region of interest" description="Disordered" evidence="1">
    <location>
        <begin position="23"/>
        <end position="50"/>
    </location>
</feature>
<feature type="compositionally biased region" description="Low complexity" evidence="1">
    <location>
        <begin position="30"/>
        <end position="46"/>
    </location>
</feature>
<keyword evidence="2" id="KW-1133">Transmembrane helix</keyword>
<organism evidence="3 4">
    <name type="scientific">Cladophialophora carrionii CBS 160.54</name>
    <dbReference type="NCBI Taxonomy" id="1279043"/>
    <lineage>
        <taxon>Eukaryota</taxon>
        <taxon>Fungi</taxon>
        <taxon>Dikarya</taxon>
        <taxon>Ascomycota</taxon>
        <taxon>Pezizomycotina</taxon>
        <taxon>Eurotiomycetes</taxon>
        <taxon>Chaetothyriomycetidae</taxon>
        <taxon>Chaetothyriales</taxon>
        <taxon>Herpotrichiellaceae</taxon>
        <taxon>Cladophialophora</taxon>
    </lineage>
</organism>
<evidence type="ECO:0000256" key="2">
    <source>
        <dbReference type="SAM" id="Phobius"/>
    </source>
</evidence>
<name>V9DJE4_9EURO</name>
<feature type="transmembrane region" description="Helical" evidence="2">
    <location>
        <begin position="128"/>
        <end position="150"/>
    </location>
</feature>
<dbReference type="OrthoDB" id="4121284at2759"/>
<reference evidence="3 4" key="1">
    <citation type="submission" date="2013-03" db="EMBL/GenBank/DDBJ databases">
        <title>The Genome Sequence of Cladophialophora carrionii CBS 160.54.</title>
        <authorList>
            <consortium name="The Broad Institute Genomics Platform"/>
            <person name="Cuomo C."/>
            <person name="de Hoog S."/>
            <person name="Gorbushina A."/>
            <person name="Walker B."/>
            <person name="Young S.K."/>
            <person name="Zeng Q."/>
            <person name="Gargeya S."/>
            <person name="Fitzgerald M."/>
            <person name="Haas B."/>
            <person name="Abouelleil A."/>
            <person name="Allen A.W."/>
            <person name="Alvarado L."/>
            <person name="Arachchi H.M."/>
            <person name="Berlin A.M."/>
            <person name="Chapman S.B."/>
            <person name="Gainer-Dewar J."/>
            <person name="Goldberg J."/>
            <person name="Griggs A."/>
            <person name="Gujja S."/>
            <person name="Hansen M."/>
            <person name="Howarth C."/>
            <person name="Imamovic A."/>
            <person name="Ireland A."/>
            <person name="Larimer J."/>
            <person name="McCowan C."/>
            <person name="Murphy C."/>
            <person name="Pearson M."/>
            <person name="Poon T.W."/>
            <person name="Priest M."/>
            <person name="Roberts A."/>
            <person name="Saif S."/>
            <person name="Shea T."/>
            <person name="Sisk P."/>
            <person name="Sykes S."/>
            <person name="Wortman J."/>
            <person name="Nusbaum C."/>
            <person name="Birren B."/>
        </authorList>
    </citation>
    <scope>NUCLEOTIDE SEQUENCE [LARGE SCALE GENOMIC DNA]</scope>
    <source>
        <strain evidence="3 4">CBS 160.54</strain>
    </source>
</reference>
<evidence type="ECO:0008006" key="5">
    <source>
        <dbReference type="Google" id="ProtNLM"/>
    </source>
</evidence>
<evidence type="ECO:0000313" key="4">
    <source>
        <dbReference type="Proteomes" id="UP000030678"/>
    </source>
</evidence>
<dbReference type="Proteomes" id="UP000030678">
    <property type="component" value="Unassembled WGS sequence"/>
</dbReference>
<evidence type="ECO:0000313" key="3">
    <source>
        <dbReference type="EMBL" id="ETI26428.1"/>
    </source>
</evidence>
<dbReference type="RefSeq" id="XP_008725773.1">
    <property type="nucleotide sequence ID" value="XM_008727551.1"/>
</dbReference>
<accession>V9DJE4</accession>
<feature type="region of interest" description="Disordered" evidence="1">
    <location>
        <begin position="92"/>
        <end position="123"/>
    </location>
</feature>
<sequence>MADSCGQQITVTVTQTILQGAATRTTNAPASSDQSTPLSSSASTSSDADDGHASPVAFGFLPVSISDTTLTTIAPATTMTLNLAHATSSSSRASVSKATSASSECPKPTTSEAAVTASPKSSTPPGTIAGGVIGSMAGLALIIALLLYCCSRKRKITFKRKVQKTDQEDQAHVLESVTQEKDEAVRQLEQTRQSKPLPSPRSFDFGLPKIPHSTSPVMPQRWI</sequence>
<dbReference type="EMBL" id="KB822703">
    <property type="protein sequence ID" value="ETI26428.1"/>
    <property type="molecule type" value="Genomic_DNA"/>
</dbReference>
<dbReference type="GeneID" id="19981698"/>